<dbReference type="EMBL" id="CP015136">
    <property type="protein sequence ID" value="AMY12359.1"/>
    <property type="molecule type" value="Genomic_DNA"/>
</dbReference>
<feature type="transmembrane region" description="Helical" evidence="1">
    <location>
        <begin position="359"/>
        <end position="377"/>
    </location>
</feature>
<evidence type="ECO:0008006" key="4">
    <source>
        <dbReference type="Google" id="ProtNLM"/>
    </source>
</evidence>
<feature type="transmembrane region" description="Helical" evidence="1">
    <location>
        <begin position="409"/>
        <end position="426"/>
    </location>
</feature>
<feature type="transmembrane region" description="Helical" evidence="1">
    <location>
        <begin position="327"/>
        <end position="344"/>
    </location>
</feature>
<evidence type="ECO:0000313" key="3">
    <source>
        <dbReference type="Proteomes" id="UP000076079"/>
    </source>
</evidence>
<protein>
    <recommendedName>
        <fullName evidence="4">ABC-type transport system involved in multi-copper enzyme maturation, permease component</fullName>
    </recommendedName>
</protein>
<evidence type="ECO:0000313" key="2">
    <source>
        <dbReference type="EMBL" id="AMY12359.1"/>
    </source>
</evidence>
<reference evidence="3" key="2">
    <citation type="submission" date="2016-04" db="EMBL/GenBank/DDBJ databases">
        <title>First Complete Genome Sequence of a Subdivision 6 Acidobacterium.</title>
        <authorList>
            <person name="Huang S."/>
            <person name="Vieira S."/>
            <person name="Bunk B."/>
            <person name="Riedel T."/>
            <person name="Sproeer C."/>
            <person name="Overmann J."/>
        </authorList>
    </citation>
    <scope>NUCLEOTIDE SEQUENCE [LARGE SCALE GENOMIC DNA]</scope>
    <source>
        <strain evidence="3">DSM 100886 HEG_-6_39</strain>
    </source>
</reference>
<feature type="transmembrane region" description="Helical" evidence="1">
    <location>
        <begin position="432"/>
        <end position="449"/>
    </location>
</feature>
<feature type="transmembrane region" description="Helical" evidence="1">
    <location>
        <begin position="192"/>
        <end position="211"/>
    </location>
</feature>
<sequence length="533" mass="57968">MTVVLARLLGVDPVQWRALVWASFITDFRQMKGSGIGIARAAAGSLGGALVSQLLYGAFCAAIIAVLPNVFASSTIYFTLLLVTLGLALLVDFTSVVLSPEDHVQLAPRPIDSRTFFVARLTSVVGFALLLTAPFALLPAVAYLFRDGGGSLAGAIASVAAAALSAVLVPLVVILVFLGLVQLIPAGRLHRALGYVQFLLSFVFIGGFFLLSRTTRAIDAVRLEKAAAIYVNPAAWFAAWIEIAERRATATDWIAAAVPLLLLVVTGLLVRSRLSLAYAERMSTMFVDRPGDTTSHRPVPHPVFGPAHHAVGLLAGAQFRTDQKFRLGVLGILPLTVIYLLAGFNDEGGPEVMRREPLLVYYAVLFFPVMLRQFLVYSESWRASWVFHAAPMPFDEIVIGLKNTVVSHFLVPYLLLVMTLLGWLYPRPPLELLTLGLVIGLLSHALLTADLLVNPSLPFSQPTRQGTRSLALLALMVPTMAIITTIPLWRPYLYATTGRIFLGVTVLLIVNVLLHETLLTRVERLSRQWACTS</sequence>
<dbReference type="KEGG" id="abac:LuPra_05632"/>
<reference evidence="2 3" key="1">
    <citation type="journal article" date="2016" name="Genome Announc.">
        <title>First Complete Genome Sequence of a Subdivision 6 Acidobacterium Strain.</title>
        <authorList>
            <person name="Huang S."/>
            <person name="Vieira S."/>
            <person name="Bunk B."/>
            <person name="Riedel T."/>
            <person name="Sproer C."/>
            <person name="Overmann J."/>
        </authorList>
    </citation>
    <scope>NUCLEOTIDE SEQUENCE [LARGE SCALE GENOMIC DNA]</scope>
    <source>
        <strain evidence="3">DSM 100886 HEG_-6_39</strain>
    </source>
</reference>
<feature type="transmembrane region" description="Helical" evidence="1">
    <location>
        <begin position="54"/>
        <end position="71"/>
    </location>
</feature>
<keyword evidence="3" id="KW-1185">Reference proteome</keyword>
<feature type="transmembrane region" description="Helical" evidence="1">
    <location>
        <begin position="470"/>
        <end position="488"/>
    </location>
</feature>
<keyword evidence="1" id="KW-1133">Transmembrane helix</keyword>
<evidence type="ECO:0000256" key="1">
    <source>
        <dbReference type="SAM" id="Phobius"/>
    </source>
</evidence>
<feature type="transmembrane region" description="Helical" evidence="1">
    <location>
        <begin position="500"/>
        <end position="519"/>
    </location>
</feature>
<keyword evidence="1" id="KW-0472">Membrane</keyword>
<gene>
    <name evidence="2" type="ORF">LuPra_05632</name>
</gene>
<dbReference type="RefSeq" id="WP_157899781.1">
    <property type="nucleotide sequence ID" value="NZ_CP015136.1"/>
</dbReference>
<keyword evidence="1" id="KW-0812">Transmembrane</keyword>
<dbReference type="STRING" id="1855912.LuPra_05632"/>
<feature type="transmembrane region" description="Helical" evidence="1">
    <location>
        <begin position="253"/>
        <end position="272"/>
    </location>
</feature>
<proteinExistence type="predicted"/>
<feature type="transmembrane region" description="Helical" evidence="1">
    <location>
        <begin position="78"/>
        <end position="98"/>
    </location>
</feature>
<accession>A0A143PX45</accession>
<dbReference type="AlphaFoldDB" id="A0A143PX45"/>
<organism evidence="2 3">
    <name type="scientific">Luteitalea pratensis</name>
    <dbReference type="NCBI Taxonomy" id="1855912"/>
    <lineage>
        <taxon>Bacteria</taxon>
        <taxon>Pseudomonadati</taxon>
        <taxon>Acidobacteriota</taxon>
        <taxon>Vicinamibacteria</taxon>
        <taxon>Vicinamibacterales</taxon>
        <taxon>Vicinamibacteraceae</taxon>
        <taxon>Luteitalea</taxon>
    </lineage>
</organism>
<dbReference type="Proteomes" id="UP000076079">
    <property type="component" value="Chromosome"/>
</dbReference>
<feature type="transmembrane region" description="Helical" evidence="1">
    <location>
        <begin position="152"/>
        <end position="180"/>
    </location>
</feature>
<feature type="transmembrane region" description="Helical" evidence="1">
    <location>
        <begin position="223"/>
        <end position="241"/>
    </location>
</feature>
<feature type="transmembrane region" description="Helical" evidence="1">
    <location>
        <begin position="118"/>
        <end position="145"/>
    </location>
</feature>
<name>A0A143PX45_LUTPR</name>